<gene>
    <name evidence="10" type="ORF">H4R18_005369</name>
</gene>
<feature type="domain" description="Fibronectin type III-like" evidence="9">
    <location>
        <begin position="1351"/>
        <end position="1421"/>
    </location>
</feature>
<evidence type="ECO:0000256" key="5">
    <source>
        <dbReference type="ARBA" id="ARBA00022801"/>
    </source>
</evidence>
<feature type="compositionally biased region" description="Polar residues" evidence="7">
    <location>
        <begin position="393"/>
        <end position="406"/>
    </location>
</feature>
<dbReference type="OrthoDB" id="416222at2759"/>
<evidence type="ECO:0000256" key="8">
    <source>
        <dbReference type="SAM" id="SignalP"/>
    </source>
</evidence>
<protein>
    <recommendedName>
        <fullName evidence="3">beta-glucosidase</fullName>
        <ecNumber evidence="3">3.2.1.21</ecNumber>
    </recommendedName>
</protein>
<sequence>MARQRRTWVVTPLMVALLLVPQQVSGEAGDNGVLAGLQRLVGMRQEAAAQYYQHQLQNQLLELCKKSATTTAKPTECESDSDNDNDNDDDDNNCNNGSSSSSSRRCTSTTNKCRHPEPTTNINLNIHVHTSAAYTHAYPTDAPYPPPYQHGHPNYGSSGPGAYSASGPGAYGYSGSGAYSASGAEAYSASGPGAYGSSGAGAYGSNGSQYGSNGPQYGSSGSGVYSASSAGEYGYSGPGVYSASSAGAYGSNGSQYGSNGLQYGSSGSGAYSASSAGEYGSSGPGVYSASSAGAYGSNGSQYGSNGSQYGSNGSQYGSNGSQHGSSGYGAYSASSVGEYGSSGPQYGSSGSGAYGSSGSGGQCGQPGPGPAQYGQPGPGPTQCTQPGPQYTQAGQQYGQPGPSTQYGEIEYPLVSIQPTMEPHAGYQPTSSGGYGQSQYGAGDSFSTYAAAAHPSFDMPDPFAGCGHQQNGYQQSGHQQNGYQQSGHHQNGYQQSGCQQSGYQQGGYQQNGYHAPTLTYQAGVAVAAQLRSGQPVSVQAPRTVGAAGAEYGAREDEWLDIDAGSGLYETAMQKQRQQQRLKRRPEVGETPSGTSEAAASTHTGVSQIAARWDGEAAAAASAGSGGEAPTAFAAGSSDGWQRLLRPTRTTGLPALLDKTPAVPDAQPAPAPGRRSGGGALRLDPFGAGHVDMYPAVGEDRLRRDGPGRIAEDVWAAVEALTVEEKVGQMTQVHVGQLLGADGHPNATAVEFWIDRMKAGAVVDTPGNAAAGGQYAWYSAQALANLTTTVQRVALARGSRVPLLWGLDAARGAGLVKRAAMFPASVGLAATFDPRHAYAAGRVAAKDARAGGYAWAFAPSADIAVDKRWAQAFLSFGEDPALAAAMVAHSVRGFQGDYKTDRERVACCVRGFVGAGAGRHVPDAQLLEYHLPGFEAAVGAGAAALMQAPGAVNGEALGASPFYLRALLRDRLRFRGVMVADRHAAAHSQARRLHAASDVRDAVFLALNNTSVDVGEDLAQDFAPAALELVRRGAVPEDRITESAARILQLKKDLGLFDAPFASPRLAPLVGARQDVADARAAVRDSLTLLKNDRAMLPLAPSDRVLFVGPHLNSTALLGGGWSVHAQGPSPAEAEADAVFEDLADSVMAAVRRVAGPRAPVAFHRGFQLGAASEAADAADLVRLARQADKVVVAVGEAPYSGAGPDLDALALDPRQLAVVRALHEQAQRPIALLVVAGRPRLLGDAADMAAAVLNAHLPGIHGAQPIAEALYGKFSPSGRQPVTYPRAESQARDTIWQGVSAGYAPQWPFGYGLSYSNISYSNITASADSLAPGRPLTITVTVHNAGPLEQKEPVLLYTSQAFRTGYEPELFRLRAFDKPTIRPGSAVQVSFTLTAEELAYYNRALTKVIDPSTVNITINALTANERTISVSLRP</sequence>
<keyword evidence="11" id="KW-1185">Reference proteome</keyword>
<dbReference type="InterPro" id="IPR001764">
    <property type="entry name" value="Glyco_hydro_3_N"/>
</dbReference>
<dbReference type="GO" id="GO:0008422">
    <property type="term" value="F:beta-glucosidase activity"/>
    <property type="evidence" value="ECO:0007669"/>
    <property type="project" value="UniProtKB-EC"/>
</dbReference>
<name>A0A9W8LEX5_9FUNG</name>
<dbReference type="SUPFAM" id="SSF51445">
    <property type="entry name" value="(Trans)glycosidases"/>
    <property type="match status" value="1"/>
</dbReference>
<dbReference type="Gene3D" id="3.40.50.1700">
    <property type="entry name" value="Glycoside hydrolase family 3 C-terminal domain"/>
    <property type="match status" value="1"/>
</dbReference>
<dbReference type="SUPFAM" id="SSF52279">
    <property type="entry name" value="Beta-D-glucan exohydrolase, C-terminal domain"/>
    <property type="match status" value="1"/>
</dbReference>
<dbReference type="Proteomes" id="UP001140217">
    <property type="component" value="Unassembled WGS sequence"/>
</dbReference>
<comment type="caution">
    <text evidence="10">The sequence shown here is derived from an EMBL/GenBank/DDBJ whole genome shotgun (WGS) entry which is preliminary data.</text>
</comment>
<dbReference type="EMBL" id="JANBUL010000317">
    <property type="protein sequence ID" value="KAJ2777026.1"/>
    <property type="molecule type" value="Genomic_DNA"/>
</dbReference>
<dbReference type="EC" id="3.2.1.21" evidence="3"/>
<keyword evidence="4 8" id="KW-0732">Signal</keyword>
<dbReference type="InterPro" id="IPR017853">
    <property type="entry name" value="GH"/>
</dbReference>
<dbReference type="InterPro" id="IPR036881">
    <property type="entry name" value="Glyco_hydro_3_C_sf"/>
</dbReference>
<evidence type="ECO:0000313" key="10">
    <source>
        <dbReference type="EMBL" id="KAJ2777026.1"/>
    </source>
</evidence>
<feature type="compositionally biased region" description="Acidic residues" evidence="7">
    <location>
        <begin position="77"/>
        <end position="92"/>
    </location>
</feature>
<feature type="chain" id="PRO_5040925770" description="beta-glucosidase" evidence="8">
    <location>
        <begin position="27"/>
        <end position="1433"/>
    </location>
</feature>
<feature type="compositionally biased region" description="Low complexity" evidence="7">
    <location>
        <begin position="306"/>
        <end position="348"/>
    </location>
</feature>
<feature type="region of interest" description="Disordered" evidence="7">
    <location>
        <begin position="71"/>
        <end position="120"/>
    </location>
</feature>
<evidence type="ECO:0000256" key="2">
    <source>
        <dbReference type="ARBA" id="ARBA00005336"/>
    </source>
</evidence>
<dbReference type="SMART" id="SM01217">
    <property type="entry name" value="Fn3_like"/>
    <property type="match status" value="1"/>
</dbReference>
<dbReference type="Pfam" id="PF00933">
    <property type="entry name" value="Glyco_hydro_3"/>
    <property type="match status" value="1"/>
</dbReference>
<dbReference type="PANTHER" id="PTHR30620">
    <property type="entry name" value="PERIPLASMIC BETA-GLUCOSIDASE-RELATED"/>
    <property type="match status" value="1"/>
</dbReference>
<dbReference type="InterPro" id="IPR036962">
    <property type="entry name" value="Glyco_hydro_3_N_sf"/>
</dbReference>
<dbReference type="InterPro" id="IPR002772">
    <property type="entry name" value="Glyco_hydro_3_C"/>
</dbReference>
<dbReference type="GO" id="GO:0009251">
    <property type="term" value="P:glucan catabolic process"/>
    <property type="evidence" value="ECO:0007669"/>
    <property type="project" value="TreeGrafter"/>
</dbReference>
<feature type="compositionally biased region" description="Polar residues" evidence="7">
    <location>
        <begin position="590"/>
        <end position="605"/>
    </location>
</feature>
<feature type="region of interest" description="Disordered" evidence="7">
    <location>
        <begin position="652"/>
        <end position="677"/>
    </location>
</feature>
<dbReference type="InterPro" id="IPR051915">
    <property type="entry name" value="Cellulose_Degrad_GH3"/>
</dbReference>
<comment type="catalytic activity">
    <reaction evidence="1">
        <text>Hydrolysis of terminal, non-reducing beta-D-glucosyl residues with release of beta-D-glucose.</text>
        <dbReference type="EC" id="3.2.1.21"/>
    </reaction>
</comment>
<evidence type="ECO:0000256" key="7">
    <source>
        <dbReference type="SAM" id="MobiDB-lite"/>
    </source>
</evidence>
<feature type="region of interest" description="Disordered" evidence="7">
    <location>
        <begin position="306"/>
        <end position="406"/>
    </location>
</feature>
<evidence type="ECO:0000259" key="9">
    <source>
        <dbReference type="SMART" id="SM01217"/>
    </source>
</evidence>
<proteinExistence type="inferred from homology"/>
<feature type="region of interest" description="Disordered" evidence="7">
    <location>
        <begin position="460"/>
        <end position="501"/>
    </location>
</feature>
<dbReference type="Pfam" id="PF01915">
    <property type="entry name" value="Glyco_hydro_3_C"/>
    <property type="match status" value="1"/>
</dbReference>
<feature type="signal peptide" evidence="8">
    <location>
        <begin position="1"/>
        <end position="26"/>
    </location>
</feature>
<feature type="compositionally biased region" description="Gly residues" evidence="7">
    <location>
        <begin position="349"/>
        <end position="366"/>
    </location>
</feature>
<feature type="compositionally biased region" description="Low complexity" evidence="7">
    <location>
        <begin position="370"/>
        <end position="392"/>
    </location>
</feature>
<dbReference type="InterPro" id="IPR026891">
    <property type="entry name" value="Fn3-like"/>
</dbReference>
<keyword evidence="6" id="KW-0326">Glycosidase</keyword>
<comment type="similarity">
    <text evidence="2">Belongs to the glycosyl hydrolase 3 family.</text>
</comment>
<organism evidence="10 11">
    <name type="scientific">Coemansia javaensis</name>
    <dbReference type="NCBI Taxonomy" id="2761396"/>
    <lineage>
        <taxon>Eukaryota</taxon>
        <taxon>Fungi</taxon>
        <taxon>Fungi incertae sedis</taxon>
        <taxon>Zoopagomycota</taxon>
        <taxon>Kickxellomycotina</taxon>
        <taxon>Kickxellomycetes</taxon>
        <taxon>Kickxellales</taxon>
        <taxon>Kickxellaceae</taxon>
        <taxon>Coemansia</taxon>
    </lineage>
</organism>
<dbReference type="PRINTS" id="PR00133">
    <property type="entry name" value="GLHYDRLASE3"/>
</dbReference>
<dbReference type="InterPro" id="IPR013783">
    <property type="entry name" value="Ig-like_fold"/>
</dbReference>
<dbReference type="Gene3D" id="2.60.40.10">
    <property type="entry name" value="Immunoglobulins"/>
    <property type="match status" value="1"/>
</dbReference>
<evidence type="ECO:0000256" key="3">
    <source>
        <dbReference type="ARBA" id="ARBA00012744"/>
    </source>
</evidence>
<feature type="region of interest" description="Disordered" evidence="7">
    <location>
        <begin position="570"/>
        <end position="640"/>
    </location>
</feature>
<dbReference type="Pfam" id="PF14310">
    <property type="entry name" value="Fn3-like"/>
    <property type="match status" value="1"/>
</dbReference>
<reference evidence="10" key="1">
    <citation type="submission" date="2022-07" db="EMBL/GenBank/DDBJ databases">
        <title>Phylogenomic reconstructions and comparative analyses of Kickxellomycotina fungi.</title>
        <authorList>
            <person name="Reynolds N.K."/>
            <person name="Stajich J.E."/>
            <person name="Barry K."/>
            <person name="Grigoriev I.V."/>
            <person name="Crous P."/>
            <person name="Smith M.E."/>
        </authorList>
    </citation>
    <scope>NUCLEOTIDE SEQUENCE</scope>
    <source>
        <strain evidence="10">NBRC 105414</strain>
    </source>
</reference>
<evidence type="ECO:0000256" key="4">
    <source>
        <dbReference type="ARBA" id="ARBA00022729"/>
    </source>
</evidence>
<keyword evidence="5" id="KW-0378">Hydrolase</keyword>
<evidence type="ECO:0000313" key="11">
    <source>
        <dbReference type="Proteomes" id="UP001140217"/>
    </source>
</evidence>
<dbReference type="Gene3D" id="3.20.20.300">
    <property type="entry name" value="Glycoside hydrolase, family 3, N-terminal domain"/>
    <property type="match status" value="1"/>
</dbReference>
<accession>A0A9W8LEX5</accession>
<evidence type="ECO:0000256" key="1">
    <source>
        <dbReference type="ARBA" id="ARBA00000448"/>
    </source>
</evidence>
<feature type="compositionally biased region" description="Low complexity" evidence="7">
    <location>
        <begin position="466"/>
        <end position="501"/>
    </location>
</feature>
<feature type="compositionally biased region" description="Low complexity" evidence="7">
    <location>
        <begin position="93"/>
        <end position="103"/>
    </location>
</feature>
<feature type="compositionally biased region" description="Low complexity" evidence="7">
    <location>
        <begin position="659"/>
        <end position="672"/>
    </location>
</feature>
<evidence type="ECO:0000256" key="6">
    <source>
        <dbReference type="ARBA" id="ARBA00023295"/>
    </source>
</evidence>
<dbReference type="PANTHER" id="PTHR30620:SF16">
    <property type="entry name" value="LYSOSOMAL BETA GLUCOSIDASE"/>
    <property type="match status" value="1"/>
</dbReference>